<comment type="domain">
    <text evidence="12">The last Arg residue of the ACP-binding site is essential for the weak association between ACP/AcpP and FabH.</text>
</comment>
<evidence type="ECO:0000256" key="10">
    <source>
        <dbReference type="ARBA" id="ARBA00023315"/>
    </source>
</evidence>
<comment type="function">
    <text evidence="12">Catalyzes the condensation reaction of fatty acid synthesis by the addition to an acyl acceptor of two carbons from malonyl-ACP. Catalyzes the first condensation reaction which initiates fatty acid synthesis and may therefore play a role in governing the total rate of fatty acid production. Possesses both acetoacetyl-ACP synthase and acetyl transacylase activities. Its substrate specificity determines the biosynthesis of branched-chain and/or straight-chain of fatty acids.</text>
</comment>
<evidence type="ECO:0000256" key="1">
    <source>
        <dbReference type="ARBA" id="ARBA00005194"/>
    </source>
</evidence>
<dbReference type="PANTHER" id="PTHR43091">
    <property type="entry name" value="3-OXOACYL-[ACYL-CARRIER-PROTEIN] SYNTHASE"/>
    <property type="match status" value="1"/>
</dbReference>
<evidence type="ECO:0000256" key="2">
    <source>
        <dbReference type="ARBA" id="ARBA00008642"/>
    </source>
</evidence>
<dbReference type="AlphaFoldDB" id="A0A7W6D494"/>
<organism evidence="15 16">
    <name type="scientific">Hansschlegelia beijingensis</name>
    <dbReference type="NCBI Taxonomy" id="1133344"/>
    <lineage>
        <taxon>Bacteria</taxon>
        <taxon>Pseudomonadati</taxon>
        <taxon>Pseudomonadota</taxon>
        <taxon>Alphaproteobacteria</taxon>
        <taxon>Hyphomicrobiales</taxon>
        <taxon>Methylopilaceae</taxon>
        <taxon>Hansschlegelia</taxon>
    </lineage>
</organism>
<dbReference type="NCBIfam" id="NF006829">
    <property type="entry name" value="PRK09352.1"/>
    <property type="match status" value="1"/>
</dbReference>
<dbReference type="EC" id="2.3.1.180" evidence="3 12"/>
<dbReference type="GO" id="GO:0006633">
    <property type="term" value="P:fatty acid biosynthetic process"/>
    <property type="evidence" value="ECO:0007669"/>
    <property type="project" value="UniProtKB-UniRule"/>
</dbReference>
<evidence type="ECO:0000256" key="12">
    <source>
        <dbReference type="HAMAP-Rule" id="MF_01815"/>
    </source>
</evidence>
<name>A0A7W6D494_9HYPH</name>
<dbReference type="GO" id="GO:0005737">
    <property type="term" value="C:cytoplasm"/>
    <property type="evidence" value="ECO:0007669"/>
    <property type="project" value="UniProtKB-SubCell"/>
</dbReference>
<keyword evidence="7 12" id="KW-0443">Lipid metabolism</keyword>
<feature type="domain" description="Beta-ketoacyl-[acyl-carrier-protein] synthase III C-terminal" evidence="13">
    <location>
        <begin position="237"/>
        <end position="325"/>
    </location>
</feature>
<feature type="region of interest" description="ACP-binding" evidence="12">
    <location>
        <begin position="253"/>
        <end position="257"/>
    </location>
</feature>
<feature type="active site" evidence="12">
    <location>
        <position position="282"/>
    </location>
</feature>
<evidence type="ECO:0000256" key="6">
    <source>
        <dbReference type="ARBA" id="ARBA00022832"/>
    </source>
</evidence>
<evidence type="ECO:0000256" key="7">
    <source>
        <dbReference type="ARBA" id="ARBA00023098"/>
    </source>
</evidence>
<evidence type="ECO:0000259" key="14">
    <source>
        <dbReference type="Pfam" id="PF08545"/>
    </source>
</evidence>
<evidence type="ECO:0000256" key="4">
    <source>
        <dbReference type="ARBA" id="ARBA00022516"/>
    </source>
</evidence>
<proteinExistence type="inferred from homology"/>
<protein>
    <recommendedName>
        <fullName evidence="3 12">Beta-ketoacyl-[acyl-carrier-protein] synthase III</fullName>
        <shortName evidence="12">Beta-ketoacyl-ACP synthase III</shortName>
        <shortName evidence="12">KAS III</shortName>
        <ecNumber evidence="3 12">2.3.1.180</ecNumber>
    </recommendedName>
    <alternativeName>
        <fullName evidence="12">3-oxoacyl-[acyl-carrier-protein] synthase 3</fullName>
    </alternativeName>
    <alternativeName>
        <fullName evidence="12">3-oxoacyl-[acyl-carrier-protein] synthase III</fullName>
    </alternativeName>
</protein>
<comment type="caution">
    <text evidence="15">The sequence shown here is derived from an EMBL/GenBank/DDBJ whole genome shotgun (WGS) entry which is preliminary data.</text>
</comment>
<keyword evidence="5 12" id="KW-0808">Transferase</keyword>
<evidence type="ECO:0000256" key="8">
    <source>
        <dbReference type="ARBA" id="ARBA00023160"/>
    </source>
</evidence>
<sequence length="325" mass="34271">MTRIRSVVKGCGSYLPAEILTNDDLAKTVDTSDEWIVQRTGIRSRHIAAPGEMTSDLATAAAKAALADAGLDASDIDLIVLGTSTPDNTFPATATSVQAALGITNGFAFDVQAVCSGFVYSLAIADKFLTSGQHRRALVIGAETFSRILDWTDRTTCVLFGDGAGAVVLEAVEQAGTSEDRGVLTTHLRSDGRHKAKLFVDGGPSSTGTTGHVRMEGREVFRHAVGMITDVIHDAFEATGESAETIDWFVPHQANRRIIDASAQKLGIAPEKVVVTVDHHGNTSAASIPLALAEARADGRIAEGDLVLLEAMGGGFTWGSALLRW</sequence>
<keyword evidence="12" id="KW-0963">Cytoplasm</keyword>
<dbReference type="Pfam" id="PF08545">
    <property type="entry name" value="ACP_syn_III"/>
    <property type="match status" value="1"/>
</dbReference>
<evidence type="ECO:0000256" key="3">
    <source>
        <dbReference type="ARBA" id="ARBA00012333"/>
    </source>
</evidence>
<evidence type="ECO:0000256" key="11">
    <source>
        <dbReference type="ARBA" id="ARBA00051096"/>
    </source>
</evidence>
<dbReference type="Gene3D" id="3.40.47.10">
    <property type="match status" value="1"/>
</dbReference>
<dbReference type="Pfam" id="PF08541">
    <property type="entry name" value="ACP_syn_III_C"/>
    <property type="match status" value="1"/>
</dbReference>
<dbReference type="PANTHER" id="PTHR43091:SF1">
    <property type="entry name" value="BETA-KETOACYL-[ACYL-CARRIER-PROTEIN] SYNTHASE III, CHLOROPLASTIC"/>
    <property type="match status" value="1"/>
</dbReference>
<feature type="domain" description="Beta-ketoacyl-[acyl-carrier-protein] synthase III N-terminal" evidence="14">
    <location>
        <begin position="109"/>
        <end position="192"/>
    </location>
</feature>
<comment type="catalytic activity">
    <reaction evidence="11">
        <text>malonyl-[ACP] + acetyl-CoA + H(+) = 3-oxobutanoyl-[ACP] + CO2 + CoA</text>
        <dbReference type="Rhea" id="RHEA:12080"/>
        <dbReference type="Rhea" id="RHEA-COMP:9623"/>
        <dbReference type="Rhea" id="RHEA-COMP:9625"/>
        <dbReference type="ChEBI" id="CHEBI:15378"/>
        <dbReference type="ChEBI" id="CHEBI:16526"/>
        <dbReference type="ChEBI" id="CHEBI:57287"/>
        <dbReference type="ChEBI" id="CHEBI:57288"/>
        <dbReference type="ChEBI" id="CHEBI:78449"/>
        <dbReference type="ChEBI" id="CHEBI:78450"/>
        <dbReference type="EC" id="2.3.1.180"/>
    </reaction>
    <physiologicalReaction direction="left-to-right" evidence="11">
        <dbReference type="Rhea" id="RHEA:12081"/>
    </physiologicalReaction>
</comment>
<evidence type="ECO:0000313" key="15">
    <source>
        <dbReference type="EMBL" id="MBB3974321.1"/>
    </source>
</evidence>
<dbReference type="Proteomes" id="UP000528964">
    <property type="component" value="Unassembled WGS sequence"/>
</dbReference>
<feature type="active site" evidence="12">
    <location>
        <position position="252"/>
    </location>
</feature>
<dbReference type="SUPFAM" id="SSF53901">
    <property type="entry name" value="Thiolase-like"/>
    <property type="match status" value="1"/>
</dbReference>
<dbReference type="RefSeq" id="WP_183396166.1">
    <property type="nucleotide sequence ID" value="NZ_JACIDR010000005.1"/>
</dbReference>
<comment type="subunit">
    <text evidence="12">Homodimer.</text>
</comment>
<comment type="subcellular location">
    <subcellularLocation>
        <location evidence="12">Cytoplasm</location>
    </subcellularLocation>
</comment>
<dbReference type="InterPro" id="IPR013747">
    <property type="entry name" value="ACP_syn_III_C"/>
</dbReference>
<keyword evidence="16" id="KW-1185">Reference proteome</keyword>
<gene>
    <name evidence="12" type="primary">fabH</name>
    <name evidence="15" type="ORF">GGR24_003002</name>
</gene>
<reference evidence="15 16" key="1">
    <citation type="submission" date="2020-08" db="EMBL/GenBank/DDBJ databases">
        <title>Genomic Encyclopedia of Type Strains, Phase IV (KMG-IV): sequencing the most valuable type-strain genomes for metagenomic binning, comparative biology and taxonomic classification.</title>
        <authorList>
            <person name="Goeker M."/>
        </authorList>
    </citation>
    <scope>NUCLEOTIDE SEQUENCE [LARGE SCALE GENOMIC DNA]</scope>
    <source>
        <strain evidence="15 16">DSM 25481</strain>
    </source>
</reference>
<evidence type="ECO:0000313" key="16">
    <source>
        <dbReference type="Proteomes" id="UP000528964"/>
    </source>
</evidence>
<dbReference type="EMBL" id="JACIDR010000005">
    <property type="protein sequence ID" value="MBB3974321.1"/>
    <property type="molecule type" value="Genomic_DNA"/>
</dbReference>
<dbReference type="HAMAP" id="MF_01815">
    <property type="entry name" value="FabH"/>
    <property type="match status" value="1"/>
</dbReference>
<keyword evidence="4 12" id="KW-0444">Lipid biosynthesis</keyword>
<dbReference type="FunFam" id="3.40.47.10:FF:000004">
    <property type="entry name" value="3-oxoacyl-[acyl-carrier-protein] synthase 3"/>
    <property type="match status" value="1"/>
</dbReference>
<comment type="pathway">
    <text evidence="1 12">Lipid metabolism; fatty acid biosynthesis.</text>
</comment>
<feature type="active site" evidence="12">
    <location>
        <position position="115"/>
    </location>
</feature>
<evidence type="ECO:0000256" key="9">
    <source>
        <dbReference type="ARBA" id="ARBA00023268"/>
    </source>
</evidence>
<accession>A0A7W6D494</accession>
<dbReference type="GO" id="GO:0033818">
    <property type="term" value="F:beta-ketoacyl-acyl-carrier-protein synthase III activity"/>
    <property type="evidence" value="ECO:0007669"/>
    <property type="project" value="UniProtKB-UniRule"/>
</dbReference>
<keyword evidence="8 12" id="KW-0275">Fatty acid biosynthesis</keyword>
<dbReference type="InterPro" id="IPR016039">
    <property type="entry name" value="Thiolase-like"/>
</dbReference>
<comment type="similarity">
    <text evidence="2 12">Belongs to the thiolase-like superfamily. FabH family.</text>
</comment>
<evidence type="ECO:0000259" key="13">
    <source>
        <dbReference type="Pfam" id="PF08541"/>
    </source>
</evidence>
<dbReference type="UniPathway" id="UPA00094"/>
<keyword evidence="10 12" id="KW-0012">Acyltransferase</keyword>
<dbReference type="CDD" id="cd00830">
    <property type="entry name" value="KAS_III"/>
    <property type="match status" value="1"/>
</dbReference>
<dbReference type="NCBIfam" id="TIGR00747">
    <property type="entry name" value="fabH"/>
    <property type="match status" value="1"/>
</dbReference>
<evidence type="ECO:0000256" key="5">
    <source>
        <dbReference type="ARBA" id="ARBA00022679"/>
    </source>
</evidence>
<keyword evidence="6 12" id="KW-0276">Fatty acid metabolism</keyword>
<dbReference type="GO" id="GO:0004315">
    <property type="term" value="F:3-oxoacyl-[acyl-carrier-protein] synthase activity"/>
    <property type="evidence" value="ECO:0007669"/>
    <property type="project" value="InterPro"/>
</dbReference>
<dbReference type="InterPro" id="IPR013751">
    <property type="entry name" value="ACP_syn_III_N"/>
</dbReference>
<dbReference type="InterPro" id="IPR004655">
    <property type="entry name" value="FabH"/>
</dbReference>
<keyword evidence="9 12" id="KW-0511">Multifunctional enzyme</keyword>